<evidence type="ECO:0000256" key="6">
    <source>
        <dbReference type="ARBA" id="ARBA00023136"/>
    </source>
</evidence>
<keyword evidence="11" id="KW-1185">Reference proteome</keyword>
<organism evidence="10 11">
    <name type="scientific">Cuscuta australis</name>
    <dbReference type="NCBI Taxonomy" id="267555"/>
    <lineage>
        <taxon>Eukaryota</taxon>
        <taxon>Viridiplantae</taxon>
        <taxon>Streptophyta</taxon>
        <taxon>Embryophyta</taxon>
        <taxon>Tracheophyta</taxon>
        <taxon>Spermatophyta</taxon>
        <taxon>Magnoliopsida</taxon>
        <taxon>eudicotyledons</taxon>
        <taxon>Gunneridae</taxon>
        <taxon>Pentapetalae</taxon>
        <taxon>asterids</taxon>
        <taxon>lamiids</taxon>
        <taxon>Solanales</taxon>
        <taxon>Convolvulaceae</taxon>
        <taxon>Cuscuteae</taxon>
        <taxon>Cuscuta</taxon>
        <taxon>Cuscuta subgen. Grammica</taxon>
        <taxon>Cuscuta sect. Cleistogrammica</taxon>
    </lineage>
</organism>
<keyword evidence="3 7" id="KW-0812">Transmembrane</keyword>
<reference evidence="10 11" key="1">
    <citation type="submission" date="2018-06" db="EMBL/GenBank/DDBJ databases">
        <title>The Genome of Cuscuta australis (Dodder) Provides Insight into the Evolution of Plant Parasitism.</title>
        <authorList>
            <person name="Liu H."/>
        </authorList>
    </citation>
    <scope>NUCLEOTIDE SEQUENCE [LARGE SCALE GENOMIC DNA]</scope>
    <source>
        <strain evidence="11">cv. Yunnan</strain>
        <tissue evidence="10">Vines</tissue>
    </source>
</reference>
<feature type="domain" description="Trichome birefringence-like C-terminal" evidence="8">
    <location>
        <begin position="130"/>
        <end position="421"/>
    </location>
</feature>
<evidence type="ECO:0000259" key="9">
    <source>
        <dbReference type="Pfam" id="PF14416"/>
    </source>
</evidence>
<evidence type="ECO:0000313" key="10">
    <source>
        <dbReference type="EMBL" id="RAL49928.1"/>
    </source>
</evidence>
<dbReference type="Pfam" id="PF14416">
    <property type="entry name" value="PMR5N"/>
    <property type="match status" value="1"/>
</dbReference>
<evidence type="ECO:0000259" key="8">
    <source>
        <dbReference type="Pfam" id="PF13839"/>
    </source>
</evidence>
<proteinExistence type="inferred from homology"/>
<dbReference type="Proteomes" id="UP000249390">
    <property type="component" value="Unassembled WGS sequence"/>
</dbReference>
<evidence type="ECO:0000256" key="5">
    <source>
        <dbReference type="ARBA" id="ARBA00022989"/>
    </source>
</evidence>
<comment type="similarity">
    <text evidence="2">Belongs to the PC-esterase family. TBL subfamily.</text>
</comment>
<dbReference type="GO" id="GO:0016020">
    <property type="term" value="C:membrane"/>
    <property type="evidence" value="ECO:0007669"/>
    <property type="project" value="UniProtKB-SubCell"/>
</dbReference>
<dbReference type="Pfam" id="PF13839">
    <property type="entry name" value="PC-Esterase"/>
    <property type="match status" value="1"/>
</dbReference>
<dbReference type="PANTHER" id="PTHR32285">
    <property type="entry name" value="PROTEIN TRICHOME BIREFRINGENCE-LIKE 9-RELATED"/>
    <property type="match status" value="1"/>
</dbReference>
<keyword evidence="6 7" id="KW-0472">Membrane</keyword>
<keyword evidence="4" id="KW-0735">Signal-anchor</keyword>
<evidence type="ECO:0000256" key="1">
    <source>
        <dbReference type="ARBA" id="ARBA00004167"/>
    </source>
</evidence>
<comment type="subcellular location">
    <subcellularLocation>
        <location evidence="1">Membrane</location>
        <topology evidence="1">Single-pass membrane protein</topology>
    </subcellularLocation>
</comment>
<accession>A0A328DZK6</accession>
<name>A0A328DZK6_9ASTE</name>
<sequence length="426" mass="49202">MTMKMAGDWKSRWRSQSKSKLHILKLGVGAIVAALVFRLIFSRSIDVPQVAHTGIIILENRIPDQTVDTKDERDVGLCDLFHGDWIRTPSGPVYTNESCPFIEGHQNCLRNGRPDTNYLYWRWNPRGCSLPQFNARRFLELMRHKTWGLIGDSLSRNHAQSILCILSKVERAVEVYHDEEFKSRRWFFPSFNFSLSAIWSPFLAEAAIFEDINGVSSSEIELHLDRLDKNWTQQFNELDYVVFSSGLWFMKPAVYIKNGMLIGCHYCPKRDLKELGFGFAYGEILRNVFNHAVSSKHRGMVFFRTSTPDHFENGQWFTGGRCERKEPVHEGEFELSEVNRILRDVELEEFKNVSAKATDNGVKLMLFDVNPLSLLRPDGHPGPYRFFQPFADGKNKTNINDCLHWCLPGPIDSWNDLLMEMVIRSG</sequence>
<dbReference type="GO" id="GO:0005794">
    <property type="term" value="C:Golgi apparatus"/>
    <property type="evidence" value="ECO:0007669"/>
    <property type="project" value="TreeGrafter"/>
</dbReference>
<dbReference type="PANTHER" id="PTHR32285:SF219">
    <property type="entry name" value="PROTEIN TRICHOME BIREFRINGENCE-LIKE 24"/>
    <property type="match status" value="1"/>
</dbReference>
<dbReference type="InterPro" id="IPR025846">
    <property type="entry name" value="TBL_N"/>
</dbReference>
<keyword evidence="5 7" id="KW-1133">Transmembrane helix</keyword>
<evidence type="ECO:0000313" key="11">
    <source>
        <dbReference type="Proteomes" id="UP000249390"/>
    </source>
</evidence>
<dbReference type="InterPro" id="IPR029962">
    <property type="entry name" value="TBL"/>
</dbReference>
<evidence type="ECO:0000256" key="2">
    <source>
        <dbReference type="ARBA" id="ARBA00007727"/>
    </source>
</evidence>
<evidence type="ECO:0000256" key="4">
    <source>
        <dbReference type="ARBA" id="ARBA00022968"/>
    </source>
</evidence>
<feature type="domain" description="Trichome birefringence-like N-terminal" evidence="9">
    <location>
        <begin position="78"/>
        <end position="129"/>
    </location>
</feature>
<protein>
    <submittedName>
        <fullName evidence="10">Uncharacterized protein</fullName>
    </submittedName>
</protein>
<gene>
    <name evidence="10" type="ORF">DM860_002219</name>
</gene>
<comment type="caution">
    <text evidence="10">The sequence shown here is derived from an EMBL/GenBank/DDBJ whole genome shotgun (WGS) entry which is preliminary data.</text>
</comment>
<dbReference type="GO" id="GO:0016413">
    <property type="term" value="F:O-acetyltransferase activity"/>
    <property type="evidence" value="ECO:0007669"/>
    <property type="project" value="InterPro"/>
</dbReference>
<dbReference type="InterPro" id="IPR026057">
    <property type="entry name" value="TBL_C"/>
</dbReference>
<dbReference type="EMBL" id="NQVE01000076">
    <property type="protein sequence ID" value="RAL49928.1"/>
    <property type="molecule type" value="Genomic_DNA"/>
</dbReference>
<dbReference type="AlphaFoldDB" id="A0A328DZK6"/>
<feature type="transmembrane region" description="Helical" evidence="7">
    <location>
        <begin position="21"/>
        <end position="41"/>
    </location>
</feature>
<evidence type="ECO:0000256" key="3">
    <source>
        <dbReference type="ARBA" id="ARBA00022692"/>
    </source>
</evidence>
<evidence type="ECO:0000256" key="7">
    <source>
        <dbReference type="SAM" id="Phobius"/>
    </source>
</evidence>